<dbReference type="SUPFAM" id="SSF53335">
    <property type="entry name" value="S-adenosyl-L-methionine-dependent methyltransferases"/>
    <property type="match status" value="1"/>
</dbReference>
<evidence type="ECO:0000256" key="1">
    <source>
        <dbReference type="ARBA" id="ARBA00004123"/>
    </source>
</evidence>
<feature type="compositionally biased region" description="Basic and acidic residues" evidence="9">
    <location>
        <begin position="20"/>
        <end position="42"/>
    </location>
</feature>
<keyword evidence="5 8" id="KW-0949">S-adenosyl-L-methionine</keyword>
<feature type="region of interest" description="Disordered" evidence="9">
    <location>
        <begin position="1284"/>
        <end position="1304"/>
    </location>
</feature>
<evidence type="ECO:0000256" key="2">
    <source>
        <dbReference type="ARBA" id="ARBA00011975"/>
    </source>
</evidence>
<feature type="region of interest" description="Disordered" evidence="9">
    <location>
        <begin position="1"/>
        <end position="70"/>
    </location>
</feature>
<keyword evidence="12" id="KW-1185">Reference proteome</keyword>
<dbReference type="PROSITE" id="PS51038">
    <property type="entry name" value="BAH"/>
    <property type="match status" value="2"/>
</dbReference>
<dbReference type="PROSITE" id="PS51679">
    <property type="entry name" value="SAM_MT_C5"/>
    <property type="match status" value="1"/>
</dbReference>
<protein>
    <recommendedName>
        <fullName evidence="2">DNA (cytosine-5-)-methyltransferase</fullName>
        <ecNumber evidence="2">2.1.1.37</ecNumber>
    </recommendedName>
</protein>
<feature type="active site" evidence="8">
    <location>
        <position position="820"/>
    </location>
</feature>
<dbReference type="InterPro" id="IPR001025">
    <property type="entry name" value="BAH_dom"/>
</dbReference>
<evidence type="ECO:0000256" key="7">
    <source>
        <dbReference type="ARBA" id="ARBA00023242"/>
    </source>
</evidence>
<comment type="similarity">
    <text evidence="8">Belongs to the class I-like SAM-binding methyltransferase superfamily. C5-methyltransferase family.</text>
</comment>
<dbReference type="GO" id="GO:0003886">
    <property type="term" value="F:DNA (cytosine-5-)-methyltransferase activity"/>
    <property type="evidence" value="ECO:0007669"/>
    <property type="project" value="UniProtKB-EC"/>
</dbReference>
<sequence length="1304" mass="146425">MLPPMDGLADDSEAQWSGDGKIEYVESDIHDPEWLAPSERRKSTSRSTGTSRRNAGSIVPPTPSEESVLDDTGKVVGSLLPSSSESAPLSTSIAVEIPVSTLIVPRSRHEGFEPPAPELSEGKAVEALLQSCAPNDDDDSFEFELDMFSIFINTDKYSYEMRPLQHLSTKDVHNVMYADGVLSHKDTKFYVRGIAFDELPIGNYGMDHHTLGDQIWIRSRVCTAEARGRGPDIYYKLKSPTTEYLRYHSPFLWIADLAKHVVDFLEDSSNKNRRVEFRDFKSAFHKWLLRHHKGRAAFRRWFGQYGRTDFRVAVHAYNNFIYKEAFGVLGHKRTHFHTLWREIKDYTAYTPAPSTAAPMTVDNKDDTKGIPRTVVTPYVYDSFSHLPCGVMMESVTPSASTERLRTNLIQKQHLELPSHIHNEAKHIKSVSDARAEGLKREVRVGDVVSCPRDAEDTNWRRHTAVGFDDVDRWFGLVQKVHVSKSGARSLDVIWMYRPVDTLCGQMRYPWNNELFLSDHCSCDDGHDYQKLGESEVLAIHRIDWGGSSATNAEFFCRQTYISSDRRWITFRQDHLVCSHRKEPTPNPDHYRAGDTVLVQLTAGGNRLEPCELLEPPRDSACLVRVRLLLRRNEVDPKATACRPNELVYSERILEVRPDRIHGRCIVRYFPSADMIKTPYDRDGVGNAFYILTRLVEEADGDDSMSTSCVPFDDAFPFPPTFRQGLDPDEAFPKLKGFDLFCGGGNFGRGLEESGVIEMKWANDISIRAIHTYMANVDARNQVHPFAGSIDDLQRRALQGKFSDNVPPIGEVGFVSGGSPCPGFSRLTHDKTTPEQRKNQSLVASFASFIDIYRPRFGLLENVVEIIESAKASQQDVFLQLICAIVGLGYQTQFFMLDAWTFGSCQSRSRVFLAFAAPGHRLPEMPLQSHQSENPKNKSLGRLSNNEPMFQRLIMPTAFGPVSAAQAFADLPDIMDGKPDACIKFPDHRQSYGVTTKVRTRLCALPTRPWGVNLRSAYNSGSVTKAEMDRFPSSKTVGISNAYGRVFPNKLVGTVTTRPSPADRFTGRILHWHQARILSVMEVRRAQGFRDHEVILGEPKDQYYTVGNSVSREVSVALGLSFREAWLGSLVKGDENTPKLGYGVQYTTTQATSTMQTSSTVRTSVMQSSVMQVSTSTTKVGADDDGGEEEPEPEPAPEDEPLPYDWRGRRVPNEDYVPSDEDTEDVLSCSASDVHDMPTPQDSTSTPSVAEPYETAFRMTSSTVSSKKRQLSSSIIVELFAAKLSKSDREAASRRQKRMRLDGQP</sequence>
<keyword evidence="6" id="KW-0238">DNA-binding</keyword>
<dbReference type="InterPro" id="IPR050390">
    <property type="entry name" value="C5-Methyltransferase"/>
</dbReference>
<dbReference type="InterPro" id="IPR057215">
    <property type="entry name" value="DUF7893"/>
</dbReference>
<dbReference type="Proteomes" id="UP000272025">
    <property type="component" value="Unassembled WGS sequence"/>
</dbReference>
<accession>A0A3N2PMY2</accession>
<dbReference type="Pfam" id="PF25423">
    <property type="entry name" value="DUF7893"/>
    <property type="match status" value="1"/>
</dbReference>
<feature type="region of interest" description="Disordered" evidence="9">
    <location>
        <begin position="1150"/>
        <end position="1250"/>
    </location>
</feature>
<comment type="subcellular location">
    <subcellularLocation>
        <location evidence="1">Nucleus</location>
    </subcellularLocation>
</comment>
<dbReference type="OrthoDB" id="5376140at2759"/>
<proteinExistence type="inferred from homology"/>
<reference evidence="11 12" key="1">
    <citation type="journal article" date="2018" name="Mol. Ecol.">
        <title>The obligate alkalophilic soda-lake fungus Sodiomyces alkalinus has shifted to a protein diet.</title>
        <authorList>
            <person name="Grum-Grzhimaylo A.A."/>
            <person name="Falkoski D.L."/>
            <person name="van den Heuvel J."/>
            <person name="Valero-Jimenez C.A."/>
            <person name="Min B."/>
            <person name="Choi I.G."/>
            <person name="Lipzen A."/>
            <person name="Daum C.G."/>
            <person name="Aanen D.K."/>
            <person name="Tsang A."/>
            <person name="Henrissat B."/>
            <person name="Bilanenko E.N."/>
            <person name="de Vries R.P."/>
            <person name="van Kan J.A.L."/>
            <person name="Grigoriev I.V."/>
            <person name="Debets A.J.M."/>
        </authorList>
    </citation>
    <scope>NUCLEOTIDE SEQUENCE [LARGE SCALE GENOMIC DNA]</scope>
    <source>
        <strain evidence="11 12">F11</strain>
    </source>
</reference>
<evidence type="ECO:0000259" key="10">
    <source>
        <dbReference type="PROSITE" id="PS51038"/>
    </source>
</evidence>
<dbReference type="CDD" id="cd04712">
    <property type="entry name" value="BAH_DCM_I"/>
    <property type="match status" value="1"/>
</dbReference>
<keyword evidence="3 8" id="KW-0489">Methyltransferase</keyword>
<evidence type="ECO:0000256" key="3">
    <source>
        <dbReference type="ARBA" id="ARBA00022603"/>
    </source>
</evidence>
<evidence type="ECO:0000256" key="5">
    <source>
        <dbReference type="ARBA" id="ARBA00022691"/>
    </source>
</evidence>
<keyword evidence="7" id="KW-0539">Nucleus</keyword>
<dbReference type="InterPro" id="IPR043151">
    <property type="entry name" value="BAH_sf"/>
</dbReference>
<evidence type="ECO:0000313" key="11">
    <source>
        <dbReference type="EMBL" id="ROT35790.1"/>
    </source>
</evidence>
<dbReference type="Pfam" id="PF00145">
    <property type="entry name" value="DNA_methylase"/>
    <property type="match status" value="1"/>
</dbReference>
<dbReference type="STRING" id="1314773.A0A3N2PMY2"/>
<evidence type="ECO:0000256" key="9">
    <source>
        <dbReference type="SAM" id="MobiDB-lite"/>
    </source>
</evidence>
<evidence type="ECO:0000256" key="4">
    <source>
        <dbReference type="ARBA" id="ARBA00022679"/>
    </source>
</evidence>
<evidence type="ECO:0000256" key="6">
    <source>
        <dbReference type="ARBA" id="ARBA00023125"/>
    </source>
</evidence>
<dbReference type="Gene3D" id="3.40.50.150">
    <property type="entry name" value="Vaccinia Virus protein VP39"/>
    <property type="match status" value="1"/>
</dbReference>
<organism evidence="11 12">
    <name type="scientific">Sodiomyces alkalinus (strain CBS 110278 / VKM F-3762 / F11)</name>
    <name type="common">Alkaliphilic filamentous fungus</name>
    <dbReference type="NCBI Taxonomy" id="1314773"/>
    <lineage>
        <taxon>Eukaryota</taxon>
        <taxon>Fungi</taxon>
        <taxon>Dikarya</taxon>
        <taxon>Ascomycota</taxon>
        <taxon>Pezizomycotina</taxon>
        <taxon>Sordariomycetes</taxon>
        <taxon>Hypocreomycetidae</taxon>
        <taxon>Glomerellales</taxon>
        <taxon>Plectosphaerellaceae</taxon>
        <taxon>Sodiomyces</taxon>
    </lineage>
</organism>
<dbReference type="GO" id="GO:0032259">
    <property type="term" value="P:methylation"/>
    <property type="evidence" value="ECO:0007669"/>
    <property type="project" value="UniProtKB-KW"/>
</dbReference>
<keyword evidence="4 8" id="KW-0808">Transferase</keyword>
<gene>
    <name evidence="11" type="ORF">SODALDRAFT_328178</name>
</gene>
<dbReference type="InterPro" id="IPR001525">
    <property type="entry name" value="C5_MeTfrase"/>
</dbReference>
<feature type="domain" description="BAH" evidence="10">
    <location>
        <begin position="440"/>
        <end position="571"/>
    </location>
</feature>
<feature type="region of interest" description="Disordered" evidence="9">
    <location>
        <begin position="922"/>
        <end position="941"/>
    </location>
</feature>
<feature type="compositionally biased region" description="Acidic residues" evidence="9">
    <location>
        <begin position="1182"/>
        <end position="1201"/>
    </location>
</feature>
<dbReference type="EC" id="2.1.1.37" evidence="2"/>
<dbReference type="GeneID" id="39579096"/>
<dbReference type="GO" id="GO:0005634">
    <property type="term" value="C:nucleus"/>
    <property type="evidence" value="ECO:0007669"/>
    <property type="project" value="UniProtKB-SubCell"/>
</dbReference>
<dbReference type="Gene3D" id="2.30.30.490">
    <property type="match status" value="1"/>
</dbReference>
<dbReference type="GO" id="GO:0003677">
    <property type="term" value="F:DNA binding"/>
    <property type="evidence" value="ECO:0007669"/>
    <property type="project" value="UniProtKB-KW"/>
</dbReference>
<dbReference type="GO" id="GO:0044027">
    <property type="term" value="P:negative regulation of gene expression via chromosomal CpG island methylation"/>
    <property type="evidence" value="ECO:0007669"/>
    <property type="project" value="TreeGrafter"/>
</dbReference>
<dbReference type="GO" id="GO:0003682">
    <property type="term" value="F:chromatin binding"/>
    <property type="evidence" value="ECO:0007669"/>
    <property type="project" value="InterPro"/>
</dbReference>
<evidence type="ECO:0000256" key="8">
    <source>
        <dbReference type="PROSITE-ProRule" id="PRU01016"/>
    </source>
</evidence>
<evidence type="ECO:0000313" key="12">
    <source>
        <dbReference type="Proteomes" id="UP000272025"/>
    </source>
</evidence>
<dbReference type="Gene3D" id="3.90.120.10">
    <property type="entry name" value="DNA Methylase, subunit A, domain 2"/>
    <property type="match status" value="1"/>
</dbReference>
<dbReference type="RefSeq" id="XP_028463596.1">
    <property type="nucleotide sequence ID" value="XM_028610618.1"/>
</dbReference>
<feature type="domain" description="BAH" evidence="10">
    <location>
        <begin position="588"/>
        <end position="705"/>
    </location>
</feature>
<dbReference type="InterPro" id="IPR029063">
    <property type="entry name" value="SAM-dependent_MTases_sf"/>
</dbReference>
<name>A0A3N2PMY2_SODAK</name>
<dbReference type="PRINTS" id="PR00105">
    <property type="entry name" value="C5METTRFRASE"/>
</dbReference>
<dbReference type="EMBL" id="ML119060">
    <property type="protein sequence ID" value="ROT35790.1"/>
    <property type="molecule type" value="Genomic_DNA"/>
</dbReference>
<dbReference type="PANTHER" id="PTHR10629">
    <property type="entry name" value="CYTOSINE-SPECIFIC METHYLTRANSFERASE"/>
    <property type="match status" value="1"/>
</dbReference>
<dbReference type="PANTHER" id="PTHR10629:SF54">
    <property type="entry name" value="DNA METHYLTRANSFERASE DIM-2"/>
    <property type="match status" value="1"/>
</dbReference>
<feature type="compositionally biased region" description="Low complexity" evidence="9">
    <location>
        <begin position="1150"/>
        <end position="1177"/>
    </location>
</feature>